<gene>
    <name evidence="1" type="ORF">DFJ69_6351</name>
</gene>
<dbReference type="AlphaFoldDB" id="A0A3D9SXT7"/>
<protein>
    <submittedName>
        <fullName evidence="1">Uncharacterized protein</fullName>
    </submittedName>
</protein>
<reference evidence="1 2" key="1">
    <citation type="submission" date="2018-08" db="EMBL/GenBank/DDBJ databases">
        <title>Sequencing the genomes of 1000 actinobacteria strains.</title>
        <authorList>
            <person name="Klenk H.-P."/>
        </authorList>
    </citation>
    <scope>NUCLEOTIDE SEQUENCE [LARGE SCALE GENOMIC DNA]</scope>
    <source>
        <strain evidence="1 2">DSM 43927</strain>
    </source>
</reference>
<evidence type="ECO:0000313" key="1">
    <source>
        <dbReference type="EMBL" id="REF00770.1"/>
    </source>
</evidence>
<accession>A0A3D9SXT7</accession>
<evidence type="ECO:0000313" key="2">
    <source>
        <dbReference type="Proteomes" id="UP000256661"/>
    </source>
</evidence>
<sequence length="36" mass="3762">MIAGLGDAVRSMEPADSALHRTASLHRLAFTVRGPG</sequence>
<organism evidence="1 2">
    <name type="scientific">Thermomonospora umbrina</name>
    <dbReference type="NCBI Taxonomy" id="111806"/>
    <lineage>
        <taxon>Bacteria</taxon>
        <taxon>Bacillati</taxon>
        <taxon>Actinomycetota</taxon>
        <taxon>Actinomycetes</taxon>
        <taxon>Streptosporangiales</taxon>
        <taxon>Thermomonosporaceae</taxon>
        <taxon>Thermomonospora</taxon>
    </lineage>
</organism>
<proteinExistence type="predicted"/>
<comment type="caution">
    <text evidence="1">The sequence shown here is derived from an EMBL/GenBank/DDBJ whole genome shotgun (WGS) entry which is preliminary data.</text>
</comment>
<dbReference type="Proteomes" id="UP000256661">
    <property type="component" value="Unassembled WGS sequence"/>
</dbReference>
<name>A0A3D9SXT7_9ACTN</name>
<keyword evidence="2" id="KW-1185">Reference proteome</keyword>
<dbReference type="EMBL" id="QTTT01000001">
    <property type="protein sequence ID" value="REF00770.1"/>
    <property type="molecule type" value="Genomic_DNA"/>
</dbReference>